<sequence>RFVGEFGGDGNVDAIVNALHQSLANRGIDTHGIHPWYFPNVEEYRTRLKSQGFTVDRITLIPRPTPLPTDIRGWLKTFANPFSTALPSWERKAFFDETIARLEPILHDASGQWFADYVRLRFAAGKPLSS</sequence>
<dbReference type="GO" id="GO:0032259">
    <property type="term" value="P:methylation"/>
    <property type="evidence" value="ECO:0007669"/>
    <property type="project" value="UniProtKB-KW"/>
</dbReference>
<keyword evidence="2" id="KW-1185">Reference proteome</keyword>
<evidence type="ECO:0000313" key="2">
    <source>
        <dbReference type="Proteomes" id="UP000621799"/>
    </source>
</evidence>
<dbReference type="Proteomes" id="UP000621799">
    <property type="component" value="Unassembled WGS sequence"/>
</dbReference>
<dbReference type="Gene3D" id="3.40.50.150">
    <property type="entry name" value="Vaccinia Virus protein VP39"/>
    <property type="match status" value="1"/>
</dbReference>
<comment type="caution">
    <text evidence="1">The sequence shown here is derived from an EMBL/GenBank/DDBJ whole genome shotgun (WGS) entry which is preliminary data.</text>
</comment>
<protein>
    <submittedName>
        <fullName evidence="1">SAM-dependent methyltransferase</fullName>
    </submittedName>
</protein>
<reference evidence="1" key="1">
    <citation type="submission" date="2020-10" db="EMBL/GenBank/DDBJ databases">
        <authorList>
            <person name="Castelo-Branco R."/>
            <person name="Eusebio N."/>
            <person name="Adriana R."/>
            <person name="Vieira A."/>
            <person name="Brugerolle De Fraissinette N."/>
            <person name="Rezende De Castro R."/>
            <person name="Schneider M.P."/>
            <person name="Vasconcelos V."/>
            <person name="Leao P.N."/>
        </authorList>
    </citation>
    <scope>NUCLEOTIDE SEQUENCE</scope>
    <source>
        <strain evidence="1">LEGE 11467</strain>
    </source>
</reference>
<feature type="non-terminal residue" evidence="1">
    <location>
        <position position="1"/>
    </location>
</feature>
<name>A0A928W2A9_9CYAN</name>
<dbReference type="GO" id="GO:0008168">
    <property type="term" value="F:methyltransferase activity"/>
    <property type="evidence" value="ECO:0007669"/>
    <property type="project" value="UniProtKB-KW"/>
</dbReference>
<gene>
    <name evidence="1" type="ORF">IQ235_14095</name>
</gene>
<evidence type="ECO:0000313" key="1">
    <source>
        <dbReference type="EMBL" id="MBE9041910.1"/>
    </source>
</evidence>
<accession>A0A928W2A9</accession>
<dbReference type="AlphaFoldDB" id="A0A928W2A9"/>
<dbReference type="EMBL" id="JADEXN010000265">
    <property type="protein sequence ID" value="MBE9041910.1"/>
    <property type="molecule type" value="Genomic_DNA"/>
</dbReference>
<proteinExistence type="predicted"/>
<keyword evidence="1" id="KW-0808">Transferase</keyword>
<dbReference type="InterPro" id="IPR029063">
    <property type="entry name" value="SAM-dependent_MTases_sf"/>
</dbReference>
<keyword evidence="1" id="KW-0489">Methyltransferase</keyword>
<organism evidence="1 2">
    <name type="scientific">Zarconia navalis LEGE 11467</name>
    <dbReference type="NCBI Taxonomy" id="1828826"/>
    <lineage>
        <taxon>Bacteria</taxon>
        <taxon>Bacillati</taxon>
        <taxon>Cyanobacteriota</taxon>
        <taxon>Cyanophyceae</taxon>
        <taxon>Oscillatoriophycideae</taxon>
        <taxon>Oscillatoriales</taxon>
        <taxon>Oscillatoriales incertae sedis</taxon>
        <taxon>Zarconia</taxon>
        <taxon>Zarconia navalis</taxon>
    </lineage>
</organism>